<feature type="domain" description="Enoyl reductase (ER)" evidence="1">
    <location>
        <begin position="12"/>
        <end position="331"/>
    </location>
</feature>
<dbReference type="PANTHER" id="PTHR45033">
    <property type="match status" value="1"/>
</dbReference>
<name>A0A7W5ZY58_9SPHN</name>
<dbReference type="InterPro" id="IPR052711">
    <property type="entry name" value="Zinc_ADH-like"/>
</dbReference>
<evidence type="ECO:0000313" key="3">
    <source>
        <dbReference type="Proteomes" id="UP000562395"/>
    </source>
</evidence>
<proteinExistence type="predicted"/>
<dbReference type="InterPro" id="IPR013154">
    <property type="entry name" value="ADH-like_N"/>
</dbReference>
<dbReference type="InterPro" id="IPR011032">
    <property type="entry name" value="GroES-like_sf"/>
</dbReference>
<dbReference type="Proteomes" id="UP000562395">
    <property type="component" value="Unassembled WGS sequence"/>
</dbReference>
<gene>
    <name evidence="2" type="ORF">GGQ88_003478</name>
</gene>
<reference evidence="2 3" key="1">
    <citation type="submission" date="2020-08" db="EMBL/GenBank/DDBJ databases">
        <title>Genomic Encyclopedia of Type Strains, Phase IV (KMG-IV): sequencing the most valuable type-strain genomes for metagenomic binning, comparative biology and taxonomic classification.</title>
        <authorList>
            <person name="Goeker M."/>
        </authorList>
    </citation>
    <scope>NUCLEOTIDE SEQUENCE [LARGE SCALE GENOMIC DNA]</scope>
    <source>
        <strain evidence="2 3">DSM 14552</strain>
    </source>
</reference>
<evidence type="ECO:0000313" key="2">
    <source>
        <dbReference type="EMBL" id="MBB3862180.1"/>
    </source>
</evidence>
<dbReference type="Pfam" id="PF08240">
    <property type="entry name" value="ADH_N"/>
    <property type="match status" value="1"/>
</dbReference>
<dbReference type="RefSeq" id="WP_183614670.1">
    <property type="nucleotide sequence ID" value="NZ_JACICY010000010.1"/>
</dbReference>
<dbReference type="AlphaFoldDB" id="A0A7W5ZY58"/>
<accession>A0A7W5ZY58</accession>
<dbReference type="Gene3D" id="3.40.50.720">
    <property type="entry name" value="NAD(P)-binding Rossmann-like Domain"/>
    <property type="match status" value="1"/>
</dbReference>
<dbReference type="SUPFAM" id="SSF50129">
    <property type="entry name" value="GroES-like"/>
    <property type="match status" value="1"/>
</dbReference>
<dbReference type="CDD" id="cd08276">
    <property type="entry name" value="MDR7"/>
    <property type="match status" value="1"/>
</dbReference>
<dbReference type="Pfam" id="PF00107">
    <property type="entry name" value="ADH_zinc_N"/>
    <property type="match status" value="1"/>
</dbReference>
<dbReference type="SMART" id="SM00829">
    <property type="entry name" value="PKS_ER"/>
    <property type="match status" value="1"/>
</dbReference>
<dbReference type="GO" id="GO:0016491">
    <property type="term" value="F:oxidoreductase activity"/>
    <property type="evidence" value="ECO:0007669"/>
    <property type="project" value="InterPro"/>
</dbReference>
<evidence type="ECO:0000259" key="1">
    <source>
        <dbReference type="SMART" id="SM00829"/>
    </source>
</evidence>
<comment type="caution">
    <text evidence="2">The sequence shown here is derived from an EMBL/GenBank/DDBJ whole genome shotgun (WGS) entry which is preliminary data.</text>
</comment>
<dbReference type="SUPFAM" id="SSF51735">
    <property type="entry name" value="NAD(P)-binding Rossmann-fold domains"/>
    <property type="match status" value="1"/>
</dbReference>
<sequence>MRLLSYEIGAETSIAALTPKAMEARQPGAGEILVRVEASSLNFHDLLVVTGVIPTAPGRIPLSDGVGIVEATGPGADRFAVGDRVMGTFFPDWTRGAAYNEGVARMRGDHVDGFAASYVTMEESGFTRSPASLDPVSAATLPCAGLTAWRALFVEGAVRPGETVLVQGSGGVSIFALQFAKAAGARVIATSGSPDKVDRLLALGADAVVDRMDPEWSRAVRSHCDGGVDHLIEVAGGDLSQSLQSLRVGGRLCLVGVLSRKPIQIAPIHLIHANRRVGGITVGSRDHQEAMIAAVEQNGIAPVVDSVVPLVELAGAFERFAAQQHFGKIAITCT</sequence>
<dbReference type="PANTHER" id="PTHR45033:SF2">
    <property type="entry name" value="ZINC-TYPE ALCOHOL DEHYDROGENASE-LIKE PROTEIN C1773.06C"/>
    <property type="match status" value="1"/>
</dbReference>
<protein>
    <submittedName>
        <fullName evidence="2">NADPH:quinone reductase-like Zn-dependent oxidoreductase</fullName>
    </submittedName>
</protein>
<organism evidence="2 3">
    <name type="scientific">Novosphingobium hassiacum</name>
    <dbReference type="NCBI Taxonomy" id="173676"/>
    <lineage>
        <taxon>Bacteria</taxon>
        <taxon>Pseudomonadati</taxon>
        <taxon>Pseudomonadota</taxon>
        <taxon>Alphaproteobacteria</taxon>
        <taxon>Sphingomonadales</taxon>
        <taxon>Sphingomonadaceae</taxon>
        <taxon>Novosphingobium</taxon>
    </lineage>
</organism>
<dbReference type="InterPro" id="IPR013149">
    <property type="entry name" value="ADH-like_C"/>
</dbReference>
<dbReference type="Gene3D" id="3.90.180.10">
    <property type="entry name" value="Medium-chain alcohol dehydrogenases, catalytic domain"/>
    <property type="match status" value="1"/>
</dbReference>
<dbReference type="EMBL" id="JACICY010000010">
    <property type="protein sequence ID" value="MBB3862180.1"/>
    <property type="molecule type" value="Genomic_DNA"/>
</dbReference>
<dbReference type="InterPro" id="IPR020843">
    <property type="entry name" value="ER"/>
</dbReference>
<dbReference type="InterPro" id="IPR036291">
    <property type="entry name" value="NAD(P)-bd_dom_sf"/>
</dbReference>
<keyword evidence="3" id="KW-1185">Reference proteome</keyword>